<comment type="caution">
    <text evidence="2">The sequence shown here is derived from an EMBL/GenBank/DDBJ whole genome shotgun (WGS) entry which is preliminary data.</text>
</comment>
<dbReference type="AlphaFoldDB" id="A0A437SWI3"/>
<dbReference type="NCBIfam" id="TIGR02327">
    <property type="entry name" value="int_mem_ywzB"/>
    <property type="match status" value="1"/>
</dbReference>
<dbReference type="Proteomes" id="UP000288291">
    <property type="component" value="Unassembled WGS sequence"/>
</dbReference>
<gene>
    <name evidence="2" type="ORF">EJK17_03535</name>
</gene>
<feature type="transmembrane region" description="Helical" evidence="1">
    <location>
        <begin position="6"/>
        <end position="26"/>
    </location>
</feature>
<reference evidence="2 3" key="1">
    <citation type="submission" date="2018-12" db="EMBL/GenBank/DDBJ databases">
        <authorList>
            <person name="Meng J."/>
        </authorList>
    </citation>
    <scope>NUCLEOTIDE SEQUENCE [LARGE SCALE GENOMIC DNA]</scope>
    <source>
        <strain evidence="2 3">HT111-2</strain>
    </source>
</reference>
<name>A0A437SWI3_9LACO</name>
<evidence type="ECO:0000313" key="3">
    <source>
        <dbReference type="Proteomes" id="UP000288291"/>
    </source>
</evidence>
<dbReference type="Pfam" id="PF06612">
    <property type="entry name" value="DUF1146"/>
    <property type="match status" value="1"/>
</dbReference>
<proteinExistence type="predicted"/>
<accession>A0A437SWI3</accession>
<evidence type="ECO:0000313" key="2">
    <source>
        <dbReference type="EMBL" id="RVU71274.1"/>
    </source>
</evidence>
<keyword evidence="1" id="KW-1133">Transmembrane helix</keyword>
<dbReference type="EMBL" id="RXIA01000006">
    <property type="protein sequence ID" value="RVU71274.1"/>
    <property type="molecule type" value="Genomic_DNA"/>
</dbReference>
<feature type="transmembrane region" description="Helical" evidence="1">
    <location>
        <begin position="46"/>
        <end position="66"/>
    </location>
</feature>
<keyword evidence="1" id="KW-0812">Transmembrane</keyword>
<protein>
    <submittedName>
        <fullName evidence="2">DUF1146 domain-containing protein</fullName>
    </submittedName>
</protein>
<organism evidence="2 3">
    <name type="scientific">Lactobacillus xujianguonis</name>
    <dbReference type="NCBI Taxonomy" id="2495899"/>
    <lineage>
        <taxon>Bacteria</taxon>
        <taxon>Bacillati</taxon>
        <taxon>Bacillota</taxon>
        <taxon>Bacilli</taxon>
        <taxon>Lactobacillales</taxon>
        <taxon>Lactobacillaceae</taxon>
        <taxon>Lactobacillus</taxon>
    </lineage>
</organism>
<sequence>MFQLGVHAVISLLIYIICIGLAFQAIKAVRVEKIIKKGRTFEAQVFLLFSAIALGYLVGSFLISFIDASLQLSNFF</sequence>
<dbReference type="RefSeq" id="WP_103661113.1">
    <property type="nucleotide sequence ID" value="NZ_ML136875.1"/>
</dbReference>
<keyword evidence="1" id="KW-0472">Membrane</keyword>
<dbReference type="InterPro" id="IPR009526">
    <property type="entry name" value="DUF1146"/>
</dbReference>
<evidence type="ECO:0000256" key="1">
    <source>
        <dbReference type="SAM" id="Phobius"/>
    </source>
</evidence>
<keyword evidence="3" id="KW-1185">Reference proteome</keyword>